<feature type="compositionally biased region" description="Acidic residues" evidence="1">
    <location>
        <begin position="91"/>
        <end position="139"/>
    </location>
</feature>
<name>A0A1I7UTM7_9PELO</name>
<feature type="signal peptide" evidence="2">
    <location>
        <begin position="1"/>
        <end position="18"/>
    </location>
</feature>
<feature type="chain" id="PRO_5009309308" evidence="2">
    <location>
        <begin position="19"/>
        <end position="159"/>
    </location>
</feature>
<dbReference type="eggNOG" id="ENOG502TKDS">
    <property type="taxonomic scope" value="Eukaryota"/>
</dbReference>
<proteinExistence type="predicted"/>
<evidence type="ECO:0000313" key="4">
    <source>
        <dbReference type="WBParaSite" id="Csp11.Scaffold630.g19233.t1"/>
    </source>
</evidence>
<evidence type="ECO:0000256" key="1">
    <source>
        <dbReference type="SAM" id="MobiDB-lite"/>
    </source>
</evidence>
<dbReference type="AlphaFoldDB" id="A0A1I7UTM7"/>
<protein>
    <submittedName>
        <fullName evidence="4">Uncharacterized protein</fullName>
    </submittedName>
</protein>
<organism evidence="3 4">
    <name type="scientific">Caenorhabditis tropicalis</name>
    <dbReference type="NCBI Taxonomy" id="1561998"/>
    <lineage>
        <taxon>Eukaryota</taxon>
        <taxon>Metazoa</taxon>
        <taxon>Ecdysozoa</taxon>
        <taxon>Nematoda</taxon>
        <taxon>Chromadorea</taxon>
        <taxon>Rhabditida</taxon>
        <taxon>Rhabditina</taxon>
        <taxon>Rhabditomorpha</taxon>
        <taxon>Rhabditoidea</taxon>
        <taxon>Rhabditidae</taxon>
        <taxon>Peloderinae</taxon>
        <taxon>Caenorhabditis</taxon>
    </lineage>
</organism>
<keyword evidence="3" id="KW-1185">Reference proteome</keyword>
<evidence type="ECO:0000256" key="2">
    <source>
        <dbReference type="SAM" id="SignalP"/>
    </source>
</evidence>
<feature type="region of interest" description="Disordered" evidence="1">
    <location>
        <begin position="65"/>
        <end position="159"/>
    </location>
</feature>
<dbReference type="Proteomes" id="UP000095282">
    <property type="component" value="Unplaced"/>
</dbReference>
<feature type="compositionally biased region" description="Acidic residues" evidence="1">
    <location>
        <begin position="65"/>
        <end position="80"/>
    </location>
</feature>
<accession>A0A1I7UTM7</accession>
<evidence type="ECO:0000313" key="3">
    <source>
        <dbReference type="Proteomes" id="UP000095282"/>
    </source>
</evidence>
<sequence length="159" mass="18745">MKLSTIVILFLFTSQAHGIVPLVIAKAAVSSFIIDEVSSFLKENVNPQKVYNDVKDFVATLFTNDEPEQFADGEEDDVEYDAVGYNKEEGQYEDDEEIKENEEYEDKEEFEIENEDEEEYEKENEEEEGSEEQGSEESQEEKQMYGRWRRHQDKSYFKF</sequence>
<dbReference type="WBParaSite" id="Csp11.Scaffold630.g19233.t1">
    <property type="protein sequence ID" value="Csp11.Scaffold630.g19233.t1"/>
    <property type="gene ID" value="Csp11.Scaffold630.g19233"/>
</dbReference>
<keyword evidence="2" id="KW-0732">Signal</keyword>
<reference evidence="4" key="1">
    <citation type="submission" date="2016-11" db="UniProtKB">
        <authorList>
            <consortium name="WormBaseParasite"/>
        </authorList>
    </citation>
    <scope>IDENTIFICATION</scope>
</reference>